<organism evidence="1 2">
    <name type="scientific">Elsinoe ampelina</name>
    <dbReference type="NCBI Taxonomy" id="302913"/>
    <lineage>
        <taxon>Eukaryota</taxon>
        <taxon>Fungi</taxon>
        <taxon>Dikarya</taxon>
        <taxon>Ascomycota</taxon>
        <taxon>Pezizomycotina</taxon>
        <taxon>Dothideomycetes</taxon>
        <taxon>Dothideomycetidae</taxon>
        <taxon>Myriangiales</taxon>
        <taxon>Elsinoaceae</taxon>
        <taxon>Elsinoe</taxon>
    </lineage>
</organism>
<evidence type="ECO:0000313" key="2">
    <source>
        <dbReference type="Proteomes" id="UP000799538"/>
    </source>
</evidence>
<accession>A0A6A6GNJ4</accession>
<keyword evidence="2" id="KW-1185">Reference proteome</keyword>
<reference evidence="2" key="1">
    <citation type="journal article" date="2020" name="Stud. Mycol.">
        <title>101 Dothideomycetes genomes: A test case for predicting lifestyles and emergence of pathogens.</title>
        <authorList>
            <person name="Haridas S."/>
            <person name="Albert R."/>
            <person name="Binder M."/>
            <person name="Bloem J."/>
            <person name="LaButti K."/>
            <person name="Salamov A."/>
            <person name="Andreopoulos B."/>
            <person name="Baker S."/>
            <person name="Barry K."/>
            <person name="Bills G."/>
            <person name="Bluhm B."/>
            <person name="Cannon C."/>
            <person name="Castanera R."/>
            <person name="Culley D."/>
            <person name="Daum C."/>
            <person name="Ezra D."/>
            <person name="Gonzalez J."/>
            <person name="Henrissat B."/>
            <person name="Kuo A."/>
            <person name="Liang C."/>
            <person name="Lipzen A."/>
            <person name="Lutzoni F."/>
            <person name="Magnuson J."/>
            <person name="Mondo S."/>
            <person name="Nolan M."/>
            <person name="Ohm R."/>
            <person name="Pangilinan J."/>
            <person name="Park H.-J."/>
            <person name="Ramirez L."/>
            <person name="Alfaro M."/>
            <person name="Sun H."/>
            <person name="Tritt A."/>
            <person name="Yoshinaga Y."/>
            <person name="Zwiers L.-H."/>
            <person name="Turgeon B."/>
            <person name="Goodwin S."/>
            <person name="Spatafora J."/>
            <person name="Crous P."/>
            <person name="Grigoriev I."/>
        </authorList>
    </citation>
    <scope>NUCLEOTIDE SEQUENCE [LARGE SCALE GENOMIC DNA]</scope>
    <source>
        <strain evidence="2">CECT 20119</strain>
    </source>
</reference>
<dbReference type="AlphaFoldDB" id="A0A6A6GNJ4"/>
<sequence length="197" mass="21643">MHLCCSNAFPHKNPSTISRWITINLGSITINLPASTNGCAAPTLNNDSSTSITLVPTLCTCIRLMLPAAGSQSPKASQLLFAPPDPLEPTFLPATCRKCRHAPYFHPTSLLQGSVSPAHAKNCRVRLCPSTPRSQPRCCFLHVSHLDRTSEPLYAYQQQSISGFHMSVTSKWSISTRRPRTRLYSMSKASESCMLKV</sequence>
<gene>
    <name evidence="1" type="ORF">BDZ85DRAFT_256973</name>
</gene>
<dbReference type="EMBL" id="ML992502">
    <property type="protein sequence ID" value="KAF2226923.1"/>
    <property type="molecule type" value="Genomic_DNA"/>
</dbReference>
<proteinExistence type="predicted"/>
<protein>
    <submittedName>
        <fullName evidence="1">Uncharacterized protein</fullName>
    </submittedName>
</protein>
<dbReference type="Proteomes" id="UP000799538">
    <property type="component" value="Unassembled WGS sequence"/>
</dbReference>
<name>A0A6A6GNJ4_9PEZI</name>
<evidence type="ECO:0000313" key="1">
    <source>
        <dbReference type="EMBL" id="KAF2226923.1"/>
    </source>
</evidence>